<name>A0A951P8C8_9CYAN</name>
<dbReference type="PANTHER" id="PTHR43685">
    <property type="entry name" value="GLYCOSYLTRANSFERASE"/>
    <property type="match status" value="1"/>
</dbReference>
<evidence type="ECO:0000313" key="5">
    <source>
        <dbReference type="EMBL" id="MBW4463959.1"/>
    </source>
</evidence>
<evidence type="ECO:0000259" key="4">
    <source>
        <dbReference type="Pfam" id="PF13439"/>
    </source>
</evidence>
<feature type="coiled-coil region" evidence="1">
    <location>
        <begin position="694"/>
        <end position="735"/>
    </location>
</feature>
<reference evidence="5" key="1">
    <citation type="submission" date="2021-05" db="EMBL/GenBank/DDBJ databases">
        <authorList>
            <person name="Pietrasiak N."/>
            <person name="Ward R."/>
            <person name="Stajich J.E."/>
            <person name="Kurbessoian T."/>
        </authorList>
    </citation>
    <scope>NUCLEOTIDE SEQUENCE</scope>
    <source>
        <strain evidence="5">GSE-TBD4-15B</strain>
    </source>
</reference>
<dbReference type="Pfam" id="PF13439">
    <property type="entry name" value="Glyco_transf_4"/>
    <property type="match status" value="1"/>
</dbReference>
<organism evidence="5 6">
    <name type="scientific">Pegethrix bostrychoides GSE-TBD4-15B</name>
    <dbReference type="NCBI Taxonomy" id="2839662"/>
    <lineage>
        <taxon>Bacteria</taxon>
        <taxon>Bacillati</taxon>
        <taxon>Cyanobacteriota</taxon>
        <taxon>Cyanophyceae</taxon>
        <taxon>Oculatellales</taxon>
        <taxon>Oculatellaceae</taxon>
        <taxon>Pegethrix</taxon>
    </lineage>
</organism>
<dbReference type="EC" id="2.4.-.-" evidence="5"/>
<dbReference type="Gene3D" id="3.90.550.10">
    <property type="entry name" value="Spore Coat Polysaccharide Biosynthesis Protein SpsA, Chain A"/>
    <property type="match status" value="1"/>
</dbReference>
<accession>A0A951P8C8</accession>
<dbReference type="InterPro" id="IPR001173">
    <property type="entry name" value="Glyco_trans_2-like"/>
</dbReference>
<dbReference type="Gene3D" id="3.40.50.2000">
    <property type="entry name" value="Glycogen Phosphorylase B"/>
    <property type="match status" value="2"/>
</dbReference>
<comment type="caution">
    <text evidence="5">The sequence shown here is derived from an EMBL/GenBank/DDBJ whole genome shotgun (WGS) entry which is preliminary data.</text>
</comment>
<dbReference type="AlphaFoldDB" id="A0A951P8C8"/>
<evidence type="ECO:0000259" key="2">
    <source>
        <dbReference type="Pfam" id="PF00534"/>
    </source>
</evidence>
<keyword evidence="1" id="KW-0175">Coiled coil</keyword>
<keyword evidence="5" id="KW-0328">Glycosyltransferase</keyword>
<dbReference type="CDD" id="cd03801">
    <property type="entry name" value="GT4_PimA-like"/>
    <property type="match status" value="1"/>
</dbReference>
<dbReference type="SUPFAM" id="SSF53448">
    <property type="entry name" value="Nucleotide-diphospho-sugar transferases"/>
    <property type="match status" value="1"/>
</dbReference>
<evidence type="ECO:0000259" key="3">
    <source>
        <dbReference type="Pfam" id="PF00535"/>
    </source>
</evidence>
<dbReference type="InterPro" id="IPR001296">
    <property type="entry name" value="Glyco_trans_1"/>
</dbReference>
<evidence type="ECO:0000313" key="6">
    <source>
        <dbReference type="Proteomes" id="UP000707356"/>
    </source>
</evidence>
<dbReference type="SUPFAM" id="SSF53756">
    <property type="entry name" value="UDP-Glycosyltransferase/glycogen phosphorylase"/>
    <property type="match status" value="1"/>
</dbReference>
<dbReference type="CDD" id="cd00761">
    <property type="entry name" value="Glyco_tranf_GTA_type"/>
    <property type="match status" value="1"/>
</dbReference>
<dbReference type="PANTHER" id="PTHR43685:SF2">
    <property type="entry name" value="GLYCOSYLTRANSFERASE 2-LIKE DOMAIN-CONTAINING PROTEIN"/>
    <property type="match status" value="1"/>
</dbReference>
<dbReference type="EMBL" id="JAHHHV010000003">
    <property type="protein sequence ID" value="MBW4463959.1"/>
    <property type="molecule type" value="Genomic_DNA"/>
</dbReference>
<dbReference type="Pfam" id="PF00535">
    <property type="entry name" value="Glycos_transf_2"/>
    <property type="match status" value="1"/>
</dbReference>
<dbReference type="InterPro" id="IPR028098">
    <property type="entry name" value="Glyco_trans_4-like_N"/>
</dbReference>
<dbReference type="InterPro" id="IPR050834">
    <property type="entry name" value="Glycosyltransf_2"/>
</dbReference>
<reference evidence="5" key="2">
    <citation type="journal article" date="2022" name="Microbiol. Resour. Announc.">
        <title>Metagenome Sequencing to Explore Phylogenomics of Terrestrial Cyanobacteria.</title>
        <authorList>
            <person name="Ward R.D."/>
            <person name="Stajich J.E."/>
            <person name="Johansen J.R."/>
            <person name="Huntemann M."/>
            <person name="Clum A."/>
            <person name="Foster B."/>
            <person name="Foster B."/>
            <person name="Roux S."/>
            <person name="Palaniappan K."/>
            <person name="Varghese N."/>
            <person name="Mukherjee S."/>
            <person name="Reddy T.B.K."/>
            <person name="Daum C."/>
            <person name="Copeland A."/>
            <person name="Chen I.A."/>
            <person name="Ivanova N.N."/>
            <person name="Kyrpides N.C."/>
            <person name="Shapiro N."/>
            <person name="Eloe-Fadrosh E.A."/>
            <person name="Pietrasiak N."/>
        </authorList>
    </citation>
    <scope>NUCLEOTIDE SEQUENCE</scope>
    <source>
        <strain evidence="5">GSE-TBD4-15B</strain>
    </source>
</reference>
<gene>
    <name evidence="5" type="ORF">KME07_00755</name>
</gene>
<keyword evidence="5" id="KW-0808">Transferase</keyword>
<protein>
    <submittedName>
        <fullName evidence="5">Glycosyltransferase</fullName>
        <ecNumber evidence="5">2.4.-.-</ecNumber>
    </submittedName>
</protein>
<proteinExistence type="predicted"/>
<feature type="domain" description="Glycosyltransferase subfamily 4-like N-terminal" evidence="4">
    <location>
        <begin position="21"/>
        <end position="204"/>
    </location>
</feature>
<sequence length="757" mass="85543">MARRQKVCIITPDIIGPIKNGGIGTHCFYLAKFLAQEMQQDVTVVFTGPFEIGSVDSWRKYYLSEFSIQFISEAELSPLFYGHGHGGKWFILRSQKVYHWLKDQDFDVCYFQEWHANGFISIQAKRTGLALHHTKLVCMAHSSSQWIREGMQLFPTQQADDLILDYAERYCMEFADYALSPSQAMFDWARNSGWVIAEQNAVIPYLFEHSINSVRANFAGNHLIFFGRLETRKGLEVFLKALQRLAPELRASARTLRVSFLGKNGTTQYGEGNRTIETLLADYTDVYRHEIFNQLAQAEALKFLTDHASALVVTPSLVDNLPFAVLECLELGINIIAANTGGIPEMFADHARLFTPTVKSLTVKLRECLFTGLPPLQKRFSIENSRQLWRDFCEQVAVDTPKISTGSALNQSSEQPLVSICIPHYNCGQYLPDALASLKKQTYKNFEVIVVDDGSTEQKSLEAFDRLTEHYCDSGWLFLKKENGGPGSARNLAVSKSGGQYIVFLDSDNAAEPDMLAKMVHCMQTSKLDCLSCYYRIFDEYLPPSANLYKFACFMTGPCLEASIYDNVLGDTNFIVKASVFSELGGFKERSDVNHEDRELLANLVVQGYSMDVIPAFLFRYRLRAEGFNRITSSYSNQMVGISPLLETLPWWSRRFLVNAIGTLLNPTLLNQLHAQQVAALPVAVSSPSQQVGTKELRAKLKGARAELTKTKSELSLTQDQLIQAQNRINAMETSKFWLLRKGWFKLKKRLNLPVNE</sequence>
<dbReference type="GO" id="GO:0016757">
    <property type="term" value="F:glycosyltransferase activity"/>
    <property type="evidence" value="ECO:0007669"/>
    <property type="project" value="UniProtKB-KW"/>
</dbReference>
<evidence type="ECO:0000256" key="1">
    <source>
        <dbReference type="SAM" id="Coils"/>
    </source>
</evidence>
<dbReference type="InterPro" id="IPR029044">
    <property type="entry name" value="Nucleotide-diphossugar_trans"/>
</dbReference>
<dbReference type="Proteomes" id="UP000707356">
    <property type="component" value="Unassembled WGS sequence"/>
</dbReference>
<feature type="domain" description="Glycosyltransferase 2-like" evidence="3">
    <location>
        <begin position="419"/>
        <end position="538"/>
    </location>
</feature>
<feature type="domain" description="Glycosyl transferase family 1" evidence="2">
    <location>
        <begin position="221"/>
        <end position="369"/>
    </location>
</feature>
<dbReference type="Pfam" id="PF00534">
    <property type="entry name" value="Glycos_transf_1"/>
    <property type="match status" value="1"/>
</dbReference>